<protein>
    <recommendedName>
        <fullName evidence="5 11">2-dehydropantoate 2-reductase</fullName>
        <ecNumber evidence="4 11">1.1.1.169</ecNumber>
    </recommendedName>
    <alternativeName>
        <fullName evidence="9 11">Ketopantoate reductase</fullName>
    </alternativeName>
</protein>
<dbReference type="InterPro" id="IPR003710">
    <property type="entry name" value="ApbA"/>
</dbReference>
<dbReference type="InterPro" id="IPR013332">
    <property type="entry name" value="KPR_N"/>
</dbReference>
<dbReference type="Pfam" id="PF02558">
    <property type="entry name" value="ApbA"/>
    <property type="match status" value="1"/>
</dbReference>
<evidence type="ECO:0000256" key="2">
    <source>
        <dbReference type="ARBA" id="ARBA00004994"/>
    </source>
</evidence>
<evidence type="ECO:0000256" key="3">
    <source>
        <dbReference type="ARBA" id="ARBA00007870"/>
    </source>
</evidence>
<evidence type="ECO:0000256" key="10">
    <source>
        <dbReference type="ARBA" id="ARBA00048793"/>
    </source>
</evidence>
<dbReference type="InterPro" id="IPR050838">
    <property type="entry name" value="Ketopantoate_reductase"/>
</dbReference>
<evidence type="ECO:0000256" key="8">
    <source>
        <dbReference type="ARBA" id="ARBA00023002"/>
    </source>
</evidence>
<dbReference type="SUPFAM" id="SSF48179">
    <property type="entry name" value="6-phosphogluconate dehydrogenase C-terminal domain-like"/>
    <property type="match status" value="1"/>
</dbReference>
<dbReference type="OrthoDB" id="9800163at2"/>
<evidence type="ECO:0000313" key="14">
    <source>
        <dbReference type="EMBL" id="GEN82121.1"/>
    </source>
</evidence>
<evidence type="ECO:0000256" key="6">
    <source>
        <dbReference type="ARBA" id="ARBA00022655"/>
    </source>
</evidence>
<dbReference type="EC" id="1.1.1.169" evidence="4 11"/>
<keyword evidence="7 11" id="KW-0521">NADP</keyword>
<comment type="function">
    <text evidence="1 11">Catalyzes the NADPH-dependent reduction of ketopantoate into pantoic acid.</text>
</comment>
<dbReference type="Gene3D" id="3.40.50.720">
    <property type="entry name" value="NAD(P)-binding Rossmann-like Domain"/>
    <property type="match status" value="1"/>
</dbReference>
<evidence type="ECO:0000256" key="9">
    <source>
        <dbReference type="ARBA" id="ARBA00032024"/>
    </source>
</evidence>
<keyword evidence="6 11" id="KW-0566">Pantothenate biosynthesis</keyword>
<comment type="catalytic activity">
    <reaction evidence="10 11">
        <text>(R)-pantoate + NADP(+) = 2-dehydropantoate + NADPH + H(+)</text>
        <dbReference type="Rhea" id="RHEA:16233"/>
        <dbReference type="ChEBI" id="CHEBI:11561"/>
        <dbReference type="ChEBI" id="CHEBI:15378"/>
        <dbReference type="ChEBI" id="CHEBI:15980"/>
        <dbReference type="ChEBI" id="CHEBI:57783"/>
        <dbReference type="ChEBI" id="CHEBI:58349"/>
        <dbReference type="EC" id="1.1.1.169"/>
    </reaction>
</comment>
<dbReference type="Proteomes" id="UP000321901">
    <property type="component" value="Unassembled WGS sequence"/>
</dbReference>
<dbReference type="SUPFAM" id="SSF51735">
    <property type="entry name" value="NAD(P)-binding Rossmann-fold domains"/>
    <property type="match status" value="1"/>
</dbReference>
<dbReference type="Pfam" id="PF08546">
    <property type="entry name" value="ApbA_C"/>
    <property type="match status" value="1"/>
</dbReference>
<dbReference type="GO" id="GO:0015940">
    <property type="term" value="P:pantothenate biosynthetic process"/>
    <property type="evidence" value="ECO:0007669"/>
    <property type="project" value="UniProtKB-UniPathway"/>
</dbReference>
<name>A0A511Z3U4_9BACL</name>
<evidence type="ECO:0000259" key="13">
    <source>
        <dbReference type="Pfam" id="PF08546"/>
    </source>
</evidence>
<proteinExistence type="inferred from homology"/>
<dbReference type="GO" id="GO:0008677">
    <property type="term" value="F:2-dehydropantoate 2-reductase activity"/>
    <property type="evidence" value="ECO:0007669"/>
    <property type="project" value="UniProtKB-EC"/>
</dbReference>
<comment type="caution">
    <text evidence="14">The sequence shown here is derived from an EMBL/GenBank/DDBJ whole genome shotgun (WGS) entry which is preliminary data.</text>
</comment>
<evidence type="ECO:0000259" key="12">
    <source>
        <dbReference type="Pfam" id="PF02558"/>
    </source>
</evidence>
<organism evidence="14 15">
    <name type="scientific">Sporosarcina luteola</name>
    <dbReference type="NCBI Taxonomy" id="582850"/>
    <lineage>
        <taxon>Bacteria</taxon>
        <taxon>Bacillati</taxon>
        <taxon>Bacillota</taxon>
        <taxon>Bacilli</taxon>
        <taxon>Bacillales</taxon>
        <taxon>Caryophanaceae</taxon>
        <taxon>Sporosarcina</taxon>
    </lineage>
</organism>
<dbReference type="InterPro" id="IPR036291">
    <property type="entry name" value="NAD(P)-bd_dom_sf"/>
</dbReference>
<dbReference type="InterPro" id="IPR008927">
    <property type="entry name" value="6-PGluconate_DH-like_C_sf"/>
</dbReference>
<dbReference type="Gene3D" id="1.10.1040.10">
    <property type="entry name" value="N-(1-d-carboxylethyl)-l-norvaline Dehydrogenase, domain 2"/>
    <property type="match status" value="1"/>
</dbReference>
<dbReference type="NCBIfam" id="TIGR00745">
    <property type="entry name" value="apbA_panE"/>
    <property type="match status" value="1"/>
</dbReference>
<dbReference type="PANTHER" id="PTHR43765">
    <property type="entry name" value="2-DEHYDROPANTOATE 2-REDUCTASE-RELATED"/>
    <property type="match status" value="1"/>
</dbReference>
<evidence type="ECO:0000256" key="4">
    <source>
        <dbReference type="ARBA" id="ARBA00013014"/>
    </source>
</evidence>
<evidence type="ECO:0000256" key="5">
    <source>
        <dbReference type="ARBA" id="ARBA00019465"/>
    </source>
</evidence>
<evidence type="ECO:0000256" key="1">
    <source>
        <dbReference type="ARBA" id="ARBA00002919"/>
    </source>
</evidence>
<feature type="domain" description="Ketopantoate reductase N-terminal" evidence="12">
    <location>
        <begin position="3"/>
        <end position="150"/>
    </location>
</feature>
<comment type="pathway">
    <text evidence="2 11">Cofactor biosynthesis; (R)-pantothenate biosynthesis; (R)-pantoate from 3-methyl-2-oxobutanoate: step 2/2.</text>
</comment>
<dbReference type="EMBL" id="BJYL01000004">
    <property type="protein sequence ID" value="GEN82121.1"/>
    <property type="molecule type" value="Genomic_DNA"/>
</dbReference>
<dbReference type="RefSeq" id="WP_147054840.1">
    <property type="nucleotide sequence ID" value="NZ_BJYL01000004.1"/>
</dbReference>
<dbReference type="GO" id="GO:0050661">
    <property type="term" value="F:NADP binding"/>
    <property type="evidence" value="ECO:0007669"/>
    <property type="project" value="TreeGrafter"/>
</dbReference>
<feature type="domain" description="Ketopantoate reductase C-terminal" evidence="13">
    <location>
        <begin position="178"/>
        <end position="289"/>
    </location>
</feature>
<dbReference type="InterPro" id="IPR013752">
    <property type="entry name" value="KPA_reductase"/>
</dbReference>
<evidence type="ECO:0000256" key="7">
    <source>
        <dbReference type="ARBA" id="ARBA00022857"/>
    </source>
</evidence>
<accession>A0A511Z3U4</accession>
<comment type="similarity">
    <text evidence="3 11">Belongs to the ketopantoate reductase family.</text>
</comment>
<gene>
    <name evidence="14" type="primary">panE</name>
    <name evidence="14" type="ORF">SLU01_04330</name>
</gene>
<reference evidence="14 15" key="1">
    <citation type="submission" date="2019-07" db="EMBL/GenBank/DDBJ databases">
        <title>Whole genome shotgun sequence of Sporosarcina luteola NBRC 105378.</title>
        <authorList>
            <person name="Hosoyama A."/>
            <person name="Uohara A."/>
            <person name="Ohji S."/>
            <person name="Ichikawa N."/>
        </authorList>
    </citation>
    <scope>NUCLEOTIDE SEQUENCE [LARGE SCALE GENOMIC DNA]</scope>
    <source>
        <strain evidence="14 15">NBRC 105378</strain>
    </source>
</reference>
<dbReference type="UniPathway" id="UPA00028">
    <property type="reaction ID" value="UER00004"/>
</dbReference>
<evidence type="ECO:0000256" key="11">
    <source>
        <dbReference type="RuleBase" id="RU362068"/>
    </source>
</evidence>
<dbReference type="InterPro" id="IPR013328">
    <property type="entry name" value="6PGD_dom2"/>
</dbReference>
<evidence type="ECO:0000313" key="15">
    <source>
        <dbReference type="Proteomes" id="UP000321901"/>
    </source>
</evidence>
<dbReference type="PANTHER" id="PTHR43765:SF2">
    <property type="entry name" value="2-DEHYDROPANTOATE 2-REDUCTASE"/>
    <property type="match status" value="1"/>
</dbReference>
<sequence length="296" mass="32548">MEVVIAGAGSIGLLIGSYLAEAGWGVTFFVRREEQAILLRNQGIRRVDGQGTEMVFNVNAETDIGMLPATAPWIVAVKFGGVASILELVNGRNISNPMMFLQNGIGHFNMVSETELPHLFFASVEHGAGRLDDRTVSHNGVGLLKVAPFRGDERAFDQLTLAHSAAFPVEFVIGARELVLRKVLINCMINPLTAILQLKNGELLENTYAKMLFDELFNEIIGAFPEMQDHLSKEAVEDICRKTALNRSSMLKDRQEGNPMEIETIVSAVIGMAERRGSALPLLKMLEKMLLVLDGR</sequence>
<keyword evidence="8 11" id="KW-0560">Oxidoreductase</keyword>
<keyword evidence="15" id="KW-1185">Reference proteome</keyword>
<dbReference type="GO" id="GO:0005737">
    <property type="term" value="C:cytoplasm"/>
    <property type="evidence" value="ECO:0007669"/>
    <property type="project" value="TreeGrafter"/>
</dbReference>
<dbReference type="AlphaFoldDB" id="A0A511Z3U4"/>